<dbReference type="VEuPathDB" id="FungiDB:RhiirA1_407789"/>
<feature type="transmembrane region" description="Helical" evidence="1">
    <location>
        <begin position="167"/>
        <end position="186"/>
    </location>
</feature>
<keyword evidence="1" id="KW-1133">Transmembrane helix</keyword>
<organism evidence="2 3">
    <name type="scientific">Rhizophagus irregularis</name>
    <dbReference type="NCBI Taxonomy" id="588596"/>
    <lineage>
        <taxon>Eukaryota</taxon>
        <taxon>Fungi</taxon>
        <taxon>Fungi incertae sedis</taxon>
        <taxon>Mucoromycota</taxon>
        <taxon>Glomeromycotina</taxon>
        <taxon>Glomeromycetes</taxon>
        <taxon>Glomerales</taxon>
        <taxon>Glomeraceae</taxon>
        <taxon>Rhizophagus</taxon>
    </lineage>
</organism>
<evidence type="ECO:0000313" key="2">
    <source>
        <dbReference type="EMBL" id="PKY41209.1"/>
    </source>
</evidence>
<dbReference type="Proteomes" id="UP000234323">
    <property type="component" value="Unassembled WGS sequence"/>
</dbReference>
<dbReference type="VEuPathDB" id="FungiDB:FUN_025625"/>
<keyword evidence="3" id="KW-1185">Reference proteome</keyword>
<feature type="transmembrane region" description="Helical" evidence="1">
    <location>
        <begin position="192"/>
        <end position="210"/>
    </location>
</feature>
<evidence type="ECO:0000256" key="1">
    <source>
        <dbReference type="SAM" id="Phobius"/>
    </source>
</evidence>
<keyword evidence="1" id="KW-0472">Membrane</keyword>
<dbReference type="AlphaFoldDB" id="A0A2I1G3I6"/>
<dbReference type="VEuPathDB" id="FungiDB:RhiirFUN_025031"/>
<keyword evidence="1" id="KW-0812">Transmembrane</keyword>
<protein>
    <submittedName>
        <fullName evidence="2">Uncharacterized protein</fullName>
    </submittedName>
</protein>
<sequence length="286" mass="33188">MIFKMDCYKVNGLPVILFWPNMQSEGRLMAKRLNNLLECKKSLKESYPLLLALFTLTWACSSLKDSYTQFMRGDSSDEDERIPLNDDQKQKLKDYFERLQIILEDICNNLSDICKNLHDNTIHAKFKNNFNVLQKHLEEFTQFVDPIFIDLKAKIQKFQKEKNDRSINAGVSAAITVGAFSLAYFLPAGRVFLKGASCAVGVASGGYAIYNGIKIYKLWNIINEHEQVRDVINDTQKFLEGTRDYVDIFDLNDLEDQRQPLIILHQFKHFRDEVRKLRSKLLSICQ</sequence>
<name>A0A2I1G3I6_9GLOM</name>
<reference evidence="2 3" key="1">
    <citation type="submission" date="2015-10" db="EMBL/GenBank/DDBJ databases">
        <title>Genome analyses suggest a sexual origin of heterokaryosis in a supposedly ancient asexual fungus.</title>
        <authorList>
            <person name="Ropars J."/>
            <person name="Sedzielewska K."/>
            <person name="Noel J."/>
            <person name="Charron P."/>
            <person name="Farinelli L."/>
            <person name="Marton T."/>
            <person name="Kruger M."/>
            <person name="Pelin A."/>
            <person name="Brachmann A."/>
            <person name="Corradi N."/>
        </authorList>
    </citation>
    <scope>NUCLEOTIDE SEQUENCE [LARGE SCALE GENOMIC DNA]</scope>
    <source>
        <strain evidence="2 3">A4</strain>
    </source>
</reference>
<proteinExistence type="predicted"/>
<gene>
    <name evidence="2" type="ORF">RhiirA4_441153</name>
</gene>
<evidence type="ECO:0000313" key="3">
    <source>
        <dbReference type="Proteomes" id="UP000234323"/>
    </source>
</evidence>
<accession>A0A2I1G3I6</accession>
<comment type="caution">
    <text evidence="2">The sequence shown here is derived from an EMBL/GenBank/DDBJ whole genome shotgun (WGS) entry which is preliminary data.</text>
</comment>
<dbReference type="EMBL" id="LLXI01000137">
    <property type="protein sequence ID" value="PKY41209.1"/>
    <property type="molecule type" value="Genomic_DNA"/>
</dbReference>